<reference evidence="2" key="1">
    <citation type="submission" date="2024-02" db="EMBL/GenBank/DDBJ databases">
        <title>Sediminibacterium planktonica sp. nov. and Sediminibacterium longus sp. nov., isolated from surface lake and river water.</title>
        <authorList>
            <person name="Watanabe K."/>
            <person name="Takemine S."/>
            <person name="Ishii Y."/>
            <person name="Ogata Y."/>
            <person name="Shindo C."/>
            <person name="Suda W."/>
        </authorList>
    </citation>
    <scope>NUCLEOTIDE SEQUENCE</scope>
    <source>
        <strain evidence="2">KACHI17</strain>
    </source>
</reference>
<feature type="transmembrane region" description="Helical" evidence="1">
    <location>
        <begin position="12"/>
        <end position="33"/>
    </location>
</feature>
<name>A0AAT9GEX7_9BACT</name>
<gene>
    <name evidence="2" type="ORF">KACHI17_00380</name>
</gene>
<evidence type="ECO:0000313" key="2">
    <source>
        <dbReference type="EMBL" id="BFG69157.1"/>
    </source>
</evidence>
<feature type="transmembrane region" description="Helical" evidence="1">
    <location>
        <begin position="126"/>
        <end position="153"/>
    </location>
</feature>
<accession>A0AAT9GEX7</accession>
<proteinExistence type="predicted"/>
<keyword evidence="1" id="KW-1133">Transmembrane helix</keyword>
<keyword evidence="1" id="KW-0472">Membrane</keyword>
<sequence length="171" mass="19074">MKQLTIYRILTYILIPVACFFGLMGFLILIPAIGNPPMWFMLFMFASLVIYTFSSLKFISNGIERNAPCKTSLRDWIRVNAFVCLGMGALFFLNAVGIFMLGPVALQDFVEKAMESQPNLPEGIDSGFFVSILRGVAGFMLVVSILILVHVILGFKMLKKFGHLFSQSTLS</sequence>
<feature type="transmembrane region" description="Helical" evidence="1">
    <location>
        <begin position="39"/>
        <end position="59"/>
    </location>
</feature>
<organism evidence="2">
    <name type="scientific">Sediminibacterium sp. KACHI17</name>
    <dbReference type="NCBI Taxonomy" id="1751071"/>
    <lineage>
        <taxon>Bacteria</taxon>
        <taxon>Pseudomonadati</taxon>
        <taxon>Bacteroidota</taxon>
        <taxon>Chitinophagia</taxon>
        <taxon>Chitinophagales</taxon>
        <taxon>Chitinophagaceae</taxon>
        <taxon>Sediminibacterium</taxon>
    </lineage>
</organism>
<protein>
    <recommendedName>
        <fullName evidence="3">DUF4199 domain-containing protein</fullName>
    </recommendedName>
</protein>
<keyword evidence="1" id="KW-0812">Transmembrane</keyword>
<feature type="transmembrane region" description="Helical" evidence="1">
    <location>
        <begin position="79"/>
        <end position="106"/>
    </location>
</feature>
<dbReference type="AlphaFoldDB" id="A0AAT9GEX7"/>
<evidence type="ECO:0008006" key="3">
    <source>
        <dbReference type="Google" id="ProtNLM"/>
    </source>
</evidence>
<evidence type="ECO:0000256" key="1">
    <source>
        <dbReference type="SAM" id="Phobius"/>
    </source>
</evidence>
<dbReference type="EMBL" id="AP029612">
    <property type="protein sequence ID" value="BFG69157.1"/>
    <property type="molecule type" value="Genomic_DNA"/>
</dbReference>
<dbReference type="RefSeq" id="WP_353549506.1">
    <property type="nucleotide sequence ID" value="NZ_AP029612.1"/>
</dbReference>